<evidence type="ECO:0000256" key="3">
    <source>
        <dbReference type="ARBA" id="ARBA00022989"/>
    </source>
</evidence>
<dbReference type="PANTHER" id="PTHR42829">
    <property type="entry name" value="NADH-UBIQUINONE OXIDOREDUCTASE CHAIN 5"/>
    <property type="match status" value="1"/>
</dbReference>
<keyword evidence="3 7" id="KW-1133">Transmembrane helix</keyword>
<evidence type="ECO:0000256" key="4">
    <source>
        <dbReference type="ARBA" id="ARBA00023136"/>
    </source>
</evidence>
<evidence type="ECO:0000259" key="8">
    <source>
        <dbReference type="Pfam" id="PF00361"/>
    </source>
</evidence>
<evidence type="ECO:0000313" key="9">
    <source>
        <dbReference type="EMBL" id="MBC2669683.1"/>
    </source>
</evidence>
<keyword evidence="2 5" id="KW-0812">Transmembrane</keyword>
<feature type="region of interest" description="Disordered" evidence="6">
    <location>
        <begin position="1"/>
        <end position="20"/>
    </location>
</feature>
<keyword evidence="4 7" id="KW-0472">Membrane</keyword>
<feature type="transmembrane region" description="Helical" evidence="7">
    <location>
        <begin position="61"/>
        <end position="79"/>
    </location>
</feature>
<keyword evidence="10" id="KW-1185">Reference proteome</keyword>
<dbReference type="GO" id="GO:0042773">
    <property type="term" value="P:ATP synthesis coupled electron transport"/>
    <property type="evidence" value="ECO:0007669"/>
    <property type="project" value="InterPro"/>
</dbReference>
<dbReference type="PANTHER" id="PTHR42829:SF1">
    <property type="entry name" value="INORGANIC CARBON TRANSPORTER SUBUNIT DABB-RELATED"/>
    <property type="match status" value="1"/>
</dbReference>
<accession>A0A7X1FZ68</accession>
<feature type="transmembrane region" description="Helical" evidence="7">
    <location>
        <begin position="223"/>
        <end position="242"/>
    </location>
</feature>
<dbReference type="GO" id="GO:0012505">
    <property type="term" value="C:endomembrane system"/>
    <property type="evidence" value="ECO:0007669"/>
    <property type="project" value="UniProtKB-SubCell"/>
</dbReference>
<evidence type="ECO:0000256" key="2">
    <source>
        <dbReference type="ARBA" id="ARBA00022692"/>
    </source>
</evidence>
<feature type="transmembrane region" description="Helical" evidence="7">
    <location>
        <begin position="154"/>
        <end position="174"/>
    </location>
</feature>
<organism evidence="9 10">
    <name type="scientific">Novosphingobium piscinae</name>
    <dbReference type="NCBI Taxonomy" id="1507448"/>
    <lineage>
        <taxon>Bacteria</taxon>
        <taxon>Pseudomonadati</taxon>
        <taxon>Pseudomonadota</taxon>
        <taxon>Alphaproteobacteria</taxon>
        <taxon>Sphingomonadales</taxon>
        <taxon>Sphingomonadaceae</taxon>
        <taxon>Novosphingobium</taxon>
    </lineage>
</organism>
<evidence type="ECO:0000256" key="5">
    <source>
        <dbReference type="RuleBase" id="RU000320"/>
    </source>
</evidence>
<reference evidence="9 10" key="1">
    <citation type="submission" date="2020-08" db="EMBL/GenBank/DDBJ databases">
        <title>The genome sequence of type strain Novosphingobium piscinae KCTC 42194.</title>
        <authorList>
            <person name="Liu Y."/>
        </authorList>
    </citation>
    <scope>NUCLEOTIDE SEQUENCE [LARGE SCALE GENOMIC DNA]</scope>
    <source>
        <strain evidence="9 10">KCTC 42194</strain>
    </source>
</reference>
<protein>
    <submittedName>
        <fullName evidence="9">Oxidoreductase</fullName>
    </submittedName>
</protein>
<feature type="transmembrane region" description="Helical" evidence="7">
    <location>
        <begin position="424"/>
        <end position="442"/>
    </location>
</feature>
<comment type="subcellular location">
    <subcellularLocation>
        <location evidence="1">Endomembrane system</location>
        <topology evidence="1">Multi-pass membrane protein</topology>
    </subcellularLocation>
    <subcellularLocation>
        <location evidence="5">Membrane</location>
        <topology evidence="5">Multi-pass membrane protein</topology>
    </subcellularLocation>
</comment>
<feature type="transmembrane region" description="Helical" evidence="7">
    <location>
        <begin position="365"/>
        <end position="385"/>
    </location>
</feature>
<feature type="transmembrane region" description="Helical" evidence="7">
    <location>
        <begin position="30"/>
        <end position="49"/>
    </location>
</feature>
<feature type="transmembrane region" description="Helical" evidence="7">
    <location>
        <begin position="91"/>
        <end position="120"/>
    </location>
</feature>
<dbReference type="PRINTS" id="PR01434">
    <property type="entry name" value="NADHDHGNASE5"/>
</dbReference>
<feature type="transmembrane region" description="Helical" evidence="7">
    <location>
        <begin position="186"/>
        <end position="211"/>
    </location>
</feature>
<sequence length="471" mass="47692">MSTADRLPTEPAPAALVSGPCPHGTRAGRLLATALWSAFALLGAATAVLQGPPAGMTGLETVIALLTLFVAAIVTTFSLRYMRADRRPGRYFTQVGLLVGSVLLFALAGNVIVLAAGWVASGLLLAQLVGHEAAWSEARAAASRSLRTFALGDAAFLAALALLASAAGTIRIDAIVAAAPALPAELTLAAALLLLVAAAARCALPPFSGWLLSSMTAPTPVSALMHAGLVNAGGFLLIRFAPVFEAAPLARIVAVAIGLLAALYGVGVMSVRPDIKRSLAGSTVSQMGFMIMSCGLGAYAAALWHIVAHGLFKAWLFLGSGSSVGTRADKAAGLGSAGMVTMVATATLALGAWLTLTSAPGGSLVPLLLGLATALATLAAGFGATLPWRARLAIGSLVLALIGFHVAGLTVIEHLVGPDAAAILPPWALLALLAGFLAAWVWQQHRQARPLPAALYIHLLNAGIAPATPET</sequence>
<proteinExistence type="predicted"/>
<evidence type="ECO:0000256" key="1">
    <source>
        <dbReference type="ARBA" id="ARBA00004127"/>
    </source>
</evidence>
<dbReference type="InterPro" id="IPR003945">
    <property type="entry name" value="NU5C-like"/>
</dbReference>
<dbReference type="GO" id="GO:0003954">
    <property type="term" value="F:NADH dehydrogenase activity"/>
    <property type="evidence" value="ECO:0007669"/>
    <property type="project" value="TreeGrafter"/>
</dbReference>
<feature type="domain" description="NADH:quinone oxidoreductase/Mrp antiporter transmembrane" evidence="8">
    <location>
        <begin position="108"/>
        <end position="392"/>
    </location>
</feature>
<comment type="caution">
    <text evidence="9">The sequence shown here is derived from an EMBL/GenBank/DDBJ whole genome shotgun (WGS) entry which is preliminary data.</text>
</comment>
<dbReference type="GO" id="GO:0008137">
    <property type="term" value="F:NADH dehydrogenase (ubiquinone) activity"/>
    <property type="evidence" value="ECO:0007669"/>
    <property type="project" value="InterPro"/>
</dbReference>
<evidence type="ECO:0000313" key="10">
    <source>
        <dbReference type="Proteomes" id="UP000551327"/>
    </source>
</evidence>
<dbReference type="Pfam" id="PF00361">
    <property type="entry name" value="Proton_antipo_M"/>
    <property type="match status" value="1"/>
</dbReference>
<dbReference type="Proteomes" id="UP000551327">
    <property type="component" value="Unassembled WGS sequence"/>
</dbReference>
<dbReference type="AlphaFoldDB" id="A0A7X1FZ68"/>
<dbReference type="GO" id="GO:0015990">
    <property type="term" value="P:electron transport coupled proton transport"/>
    <property type="evidence" value="ECO:0007669"/>
    <property type="project" value="TreeGrafter"/>
</dbReference>
<dbReference type="InterPro" id="IPR001750">
    <property type="entry name" value="ND/Mrp_TM"/>
</dbReference>
<feature type="transmembrane region" description="Helical" evidence="7">
    <location>
        <begin position="289"/>
        <end position="312"/>
    </location>
</feature>
<evidence type="ECO:0000256" key="7">
    <source>
        <dbReference type="SAM" id="Phobius"/>
    </source>
</evidence>
<dbReference type="RefSeq" id="WP_185679551.1">
    <property type="nucleotide sequence ID" value="NZ_JACLAX010000010.1"/>
</dbReference>
<gene>
    <name evidence="9" type="ORF">H7F53_11060</name>
</gene>
<feature type="transmembrane region" description="Helical" evidence="7">
    <location>
        <begin position="392"/>
        <end position="412"/>
    </location>
</feature>
<name>A0A7X1FZ68_9SPHN</name>
<feature type="transmembrane region" description="Helical" evidence="7">
    <location>
        <begin position="332"/>
        <end position="353"/>
    </location>
</feature>
<feature type="transmembrane region" description="Helical" evidence="7">
    <location>
        <begin position="249"/>
        <end position="269"/>
    </location>
</feature>
<dbReference type="EMBL" id="JACLAX010000010">
    <property type="protein sequence ID" value="MBC2669683.1"/>
    <property type="molecule type" value="Genomic_DNA"/>
</dbReference>
<dbReference type="GO" id="GO:0016020">
    <property type="term" value="C:membrane"/>
    <property type="evidence" value="ECO:0007669"/>
    <property type="project" value="UniProtKB-SubCell"/>
</dbReference>
<evidence type="ECO:0000256" key="6">
    <source>
        <dbReference type="SAM" id="MobiDB-lite"/>
    </source>
</evidence>